<keyword evidence="1" id="KW-0812">Transmembrane</keyword>
<keyword evidence="3" id="KW-1185">Reference proteome</keyword>
<gene>
    <name evidence="2" type="ORF">CHS0354_029097</name>
</gene>
<reference evidence="2" key="2">
    <citation type="journal article" date="2021" name="Genome Biol. Evol.">
        <title>Developing a high-quality reference genome for a parasitic bivalve with doubly uniparental inheritance (Bivalvia: Unionida).</title>
        <authorList>
            <person name="Smith C.H."/>
        </authorList>
    </citation>
    <scope>NUCLEOTIDE SEQUENCE</scope>
    <source>
        <strain evidence="2">CHS0354</strain>
        <tissue evidence="2">Mantle</tissue>
    </source>
</reference>
<sequence length="175" mass="19833">MPFIAEGFVLVTNKAARLYFISFHVVTVVLVLNIITAFILDMFITELYMQKAGKLDSVVEAKIKELGLGVEENTGMEISSPLSQQECNALHSLQGSGTLTRFKNEKISSKSKKKQKINLRRSRRRSTRTSVHLPTLSRYDGTRFVLREKGFIKVETMLQKLFETEDSTEITVNVS</sequence>
<name>A0AAE0W2G6_9BIVA</name>
<reference evidence="2" key="3">
    <citation type="submission" date="2023-05" db="EMBL/GenBank/DDBJ databases">
        <authorList>
            <person name="Smith C.H."/>
        </authorList>
    </citation>
    <scope>NUCLEOTIDE SEQUENCE</scope>
    <source>
        <strain evidence="2">CHS0354</strain>
        <tissue evidence="2">Mantle</tissue>
    </source>
</reference>
<dbReference type="AlphaFoldDB" id="A0AAE0W2G6"/>
<reference evidence="2" key="1">
    <citation type="journal article" date="2021" name="Genome Biol. Evol.">
        <title>A High-Quality Reference Genome for a Parasitic Bivalve with Doubly Uniparental Inheritance (Bivalvia: Unionida).</title>
        <authorList>
            <person name="Smith C.H."/>
        </authorList>
    </citation>
    <scope>NUCLEOTIDE SEQUENCE</scope>
    <source>
        <strain evidence="2">CHS0354</strain>
    </source>
</reference>
<evidence type="ECO:0000313" key="2">
    <source>
        <dbReference type="EMBL" id="KAK3599638.1"/>
    </source>
</evidence>
<accession>A0AAE0W2G6</accession>
<keyword evidence="1" id="KW-1133">Transmembrane helix</keyword>
<feature type="transmembrane region" description="Helical" evidence="1">
    <location>
        <begin position="20"/>
        <end position="44"/>
    </location>
</feature>
<dbReference type="Proteomes" id="UP001195483">
    <property type="component" value="Unassembled WGS sequence"/>
</dbReference>
<comment type="caution">
    <text evidence="2">The sequence shown here is derived from an EMBL/GenBank/DDBJ whole genome shotgun (WGS) entry which is preliminary data.</text>
</comment>
<organism evidence="2 3">
    <name type="scientific">Potamilus streckersoni</name>
    <dbReference type="NCBI Taxonomy" id="2493646"/>
    <lineage>
        <taxon>Eukaryota</taxon>
        <taxon>Metazoa</taxon>
        <taxon>Spiralia</taxon>
        <taxon>Lophotrochozoa</taxon>
        <taxon>Mollusca</taxon>
        <taxon>Bivalvia</taxon>
        <taxon>Autobranchia</taxon>
        <taxon>Heteroconchia</taxon>
        <taxon>Palaeoheterodonta</taxon>
        <taxon>Unionida</taxon>
        <taxon>Unionoidea</taxon>
        <taxon>Unionidae</taxon>
        <taxon>Ambleminae</taxon>
        <taxon>Lampsilini</taxon>
        <taxon>Potamilus</taxon>
    </lineage>
</organism>
<proteinExistence type="predicted"/>
<dbReference type="Gene3D" id="1.10.287.70">
    <property type="match status" value="1"/>
</dbReference>
<dbReference type="EMBL" id="JAEAOA010001748">
    <property type="protein sequence ID" value="KAK3599638.1"/>
    <property type="molecule type" value="Genomic_DNA"/>
</dbReference>
<keyword evidence="1" id="KW-0472">Membrane</keyword>
<evidence type="ECO:0000313" key="3">
    <source>
        <dbReference type="Proteomes" id="UP001195483"/>
    </source>
</evidence>
<evidence type="ECO:0000256" key="1">
    <source>
        <dbReference type="SAM" id="Phobius"/>
    </source>
</evidence>
<protein>
    <submittedName>
        <fullName evidence="2">Uncharacterized protein</fullName>
    </submittedName>
</protein>